<sequence length="96" mass="9919">MTPPPTGTVTISLFFNYATLDVVAGRPQAGCPLVIASPDNQSVAPIARKPSGRDYTLTNMDGYPVVVAGNAVAVLGSFGSSPTPLHITEVSAGKYR</sequence>
<name>A0A409X1S3_PSICY</name>
<dbReference type="InParanoid" id="A0A409X1S3"/>
<comment type="caution">
    <text evidence="1">The sequence shown here is derived from an EMBL/GenBank/DDBJ whole genome shotgun (WGS) entry which is preliminary data.</text>
</comment>
<dbReference type="AlphaFoldDB" id="A0A409X1S3"/>
<proteinExistence type="predicted"/>
<protein>
    <submittedName>
        <fullName evidence="1">Uncharacterized protein</fullName>
    </submittedName>
</protein>
<reference evidence="1 2" key="1">
    <citation type="journal article" date="2018" name="Evol. Lett.">
        <title>Horizontal gene cluster transfer increased hallucinogenic mushroom diversity.</title>
        <authorList>
            <person name="Reynolds H.T."/>
            <person name="Vijayakumar V."/>
            <person name="Gluck-Thaler E."/>
            <person name="Korotkin H.B."/>
            <person name="Matheny P.B."/>
            <person name="Slot J.C."/>
        </authorList>
    </citation>
    <scope>NUCLEOTIDE SEQUENCE [LARGE SCALE GENOMIC DNA]</scope>
    <source>
        <strain evidence="1 2">2631</strain>
    </source>
</reference>
<keyword evidence="2" id="KW-1185">Reference proteome</keyword>
<dbReference type="EMBL" id="NHYD01002819">
    <property type="protein sequence ID" value="PPQ84748.1"/>
    <property type="molecule type" value="Genomic_DNA"/>
</dbReference>
<organism evidence="1 2">
    <name type="scientific">Psilocybe cyanescens</name>
    <dbReference type="NCBI Taxonomy" id="93625"/>
    <lineage>
        <taxon>Eukaryota</taxon>
        <taxon>Fungi</taxon>
        <taxon>Dikarya</taxon>
        <taxon>Basidiomycota</taxon>
        <taxon>Agaricomycotina</taxon>
        <taxon>Agaricomycetes</taxon>
        <taxon>Agaricomycetidae</taxon>
        <taxon>Agaricales</taxon>
        <taxon>Agaricineae</taxon>
        <taxon>Strophariaceae</taxon>
        <taxon>Psilocybe</taxon>
    </lineage>
</organism>
<gene>
    <name evidence="1" type="ORF">CVT25_007512</name>
</gene>
<dbReference type="Proteomes" id="UP000283269">
    <property type="component" value="Unassembled WGS sequence"/>
</dbReference>
<evidence type="ECO:0000313" key="2">
    <source>
        <dbReference type="Proteomes" id="UP000283269"/>
    </source>
</evidence>
<accession>A0A409X1S3</accession>
<evidence type="ECO:0000313" key="1">
    <source>
        <dbReference type="EMBL" id="PPQ84748.1"/>
    </source>
</evidence>